<comment type="caution">
    <text evidence="1">The sequence shown here is derived from an EMBL/GenBank/DDBJ whole genome shotgun (WGS) entry which is preliminary data.</text>
</comment>
<dbReference type="Proteomes" id="UP000299102">
    <property type="component" value="Unassembled WGS sequence"/>
</dbReference>
<proteinExistence type="predicted"/>
<accession>A0A4C1YXE6</accession>
<evidence type="ECO:0000313" key="1">
    <source>
        <dbReference type="EMBL" id="GBP79484.1"/>
    </source>
</evidence>
<protein>
    <submittedName>
        <fullName evidence="1">Uncharacterized protein</fullName>
    </submittedName>
</protein>
<dbReference type="AlphaFoldDB" id="A0A4C1YXE6"/>
<sequence>MQPTDDPRICLSTTNLYPKDRPLGKRNVGRPAKRWADDIIKVTGRAWMNLDKDREETPDRTERASALDLQRIVGRRNRARRRRPLKVLARIFIWGIKRGARISIAHAATNAGSRRRCVFADCAVRGANKYARRSARL</sequence>
<organism evidence="1 2">
    <name type="scientific">Eumeta variegata</name>
    <name type="common">Bagworm moth</name>
    <name type="synonym">Eumeta japonica</name>
    <dbReference type="NCBI Taxonomy" id="151549"/>
    <lineage>
        <taxon>Eukaryota</taxon>
        <taxon>Metazoa</taxon>
        <taxon>Ecdysozoa</taxon>
        <taxon>Arthropoda</taxon>
        <taxon>Hexapoda</taxon>
        <taxon>Insecta</taxon>
        <taxon>Pterygota</taxon>
        <taxon>Neoptera</taxon>
        <taxon>Endopterygota</taxon>
        <taxon>Lepidoptera</taxon>
        <taxon>Glossata</taxon>
        <taxon>Ditrysia</taxon>
        <taxon>Tineoidea</taxon>
        <taxon>Psychidae</taxon>
        <taxon>Oiketicinae</taxon>
        <taxon>Eumeta</taxon>
    </lineage>
</organism>
<keyword evidence="2" id="KW-1185">Reference proteome</keyword>
<reference evidence="1 2" key="1">
    <citation type="journal article" date="2019" name="Commun. Biol.">
        <title>The bagworm genome reveals a unique fibroin gene that provides high tensile strength.</title>
        <authorList>
            <person name="Kono N."/>
            <person name="Nakamura H."/>
            <person name="Ohtoshi R."/>
            <person name="Tomita M."/>
            <person name="Numata K."/>
            <person name="Arakawa K."/>
        </authorList>
    </citation>
    <scope>NUCLEOTIDE SEQUENCE [LARGE SCALE GENOMIC DNA]</scope>
</reference>
<evidence type="ECO:0000313" key="2">
    <source>
        <dbReference type="Proteomes" id="UP000299102"/>
    </source>
</evidence>
<gene>
    <name evidence="1" type="ORF">EVAR_59158_1</name>
</gene>
<dbReference type="EMBL" id="BGZK01001415">
    <property type="protein sequence ID" value="GBP79484.1"/>
    <property type="molecule type" value="Genomic_DNA"/>
</dbReference>
<name>A0A4C1YXE6_EUMVA</name>
<dbReference type="OrthoDB" id="8193815at2759"/>